<organism evidence="2 3">
    <name type="scientific">Mycobacteroides chelonae</name>
    <name type="common">Mycobacterium chelonae</name>
    <dbReference type="NCBI Taxonomy" id="1774"/>
    <lineage>
        <taxon>Bacteria</taxon>
        <taxon>Bacillati</taxon>
        <taxon>Actinomycetota</taxon>
        <taxon>Actinomycetes</taxon>
        <taxon>Mycobacteriales</taxon>
        <taxon>Mycobacteriaceae</taxon>
        <taxon>Mycobacteroides</taxon>
    </lineage>
</organism>
<dbReference type="EMBL" id="CP041150">
    <property type="protein sequence ID" value="QDF72997.1"/>
    <property type="molecule type" value="Genomic_DNA"/>
</dbReference>
<sequence length="160" mass="17851">MDHGTSTPQEQRGRRLSEKEKFMTDKTLRKFRRERAMGRYLLNPAVSALTKLGLRTALASELETTGRKTGQLRRVPVSVQFDATGAWVISQHGTRSGWGSNIAANPNVRLKQGNRWRTGTAQFRPDDDVVARGRKFGAVGARVVKALETTPISVRIDFTD</sequence>
<reference evidence="2 3" key="1">
    <citation type="submission" date="2019-06" db="EMBL/GenBank/DDBJ databases">
        <title>Whole geneome sequnce of Mycobacteroides chelonae M77 isolated from bovine milk from Meghalaya, India.</title>
        <authorList>
            <person name="Vise E."/>
            <person name="Das S."/>
            <person name="Garg A."/>
            <person name="Ghatak S."/>
            <person name="Shakuntala I."/>
            <person name="Milton A.A.P."/>
            <person name="Karam A."/>
            <person name="Sanjukta R."/>
            <person name="Puro K."/>
            <person name="Sen A."/>
        </authorList>
    </citation>
    <scope>NUCLEOTIDE SEQUENCE [LARGE SCALE GENOMIC DNA]</scope>
    <source>
        <strain evidence="2 3">M77</strain>
    </source>
</reference>
<dbReference type="Gene3D" id="2.30.110.10">
    <property type="entry name" value="Electron Transport, Fmn-binding Protein, Chain A"/>
    <property type="match status" value="1"/>
</dbReference>
<evidence type="ECO:0000313" key="2">
    <source>
        <dbReference type="EMBL" id="QDF72997.1"/>
    </source>
</evidence>
<dbReference type="InterPro" id="IPR004378">
    <property type="entry name" value="F420H2_quin_Rdtase"/>
</dbReference>
<dbReference type="InterPro" id="IPR012349">
    <property type="entry name" value="Split_barrel_FMN-bd"/>
</dbReference>
<dbReference type="Proteomes" id="UP000317728">
    <property type="component" value="Chromosome"/>
</dbReference>
<dbReference type="AlphaFoldDB" id="A0AB73U921"/>
<evidence type="ECO:0000256" key="1">
    <source>
        <dbReference type="SAM" id="MobiDB-lite"/>
    </source>
</evidence>
<dbReference type="NCBIfam" id="TIGR00026">
    <property type="entry name" value="hi_GC_TIGR00026"/>
    <property type="match status" value="1"/>
</dbReference>
<proteinExistence type="predicted"/>
<dbReference type="Pfam" id="PF04075">
    <property type="entry name" value="F420H2_quin_red"/>
    <property type="match status" value="1"/>
</dbReference>
<feature type="region of interest" description="Disordered" evidence="1">
    <location>
        <begin position="1"/>
        <end position="23"/>
    </location>
</feature>
<dbReference type="GO" id="GO:0016491">
    <property type="term" value="F:oxidoreductase activity"/>
    <property type="evidence" value="ECO:0007669"/>
    <property type="project" value="InterPro"/>
</dbReference>
<name>A0AB73U921_MYCCH</name>
<gene>
    <name evidence="2" type="ORF">FJK96_24405</name>
</gene>
<dbReference type="SUPFAM" id="SSF50475">
    <property type="entry name" value="FMN-binding split barrel"/>
    <property type="match status" value="1"/>
</dbReference>
<feature type="compositionally biased region" description="Polar residues" evidence="1">
    <location>
        <begin position="1"/>
        <end position="10"/>
    </location>
</feature>
<evidence type="ECO:0000313" key="3">
    <source>
        <dbReference type="Proteomes" id="UP000317728"/>
    </source>
</evidence>
<protein>
    <submittedName>
        <fullName evidence="2">Nitroreductase family deazaflavin-dependent oxidoreductase</fullName>
    </submittedName>
</protein>
<accession>A0AB73U921</accession>
<feature type="compositionally biased region" description="Basic and acidic residues" evidence="1">
    <location>
        <begin position="11"/>
        <end position="23"/>
    </location>
</feature>